<dbReference type="Proteomes" id="UP000286576">
    <property type="component" value="Unassembled WGS sequence"/>
</dbReference>
<dbReference type="RefSeq" id="WP_119585300.1">
    <property type="nucleotide sequence ID" value="NZ_CAWODQ010000012.1"/>
</dbReference>
<organism evidence="3 4">
    <name type="scientific">Aurantiacibacter zhengii</name>
    <dbReference type="NCBI Taxonomy" id="2307003"/>
    <lineage>
        <taxon>Bacteria</taxon>
        <taxon>Pseudomonadati</taxon>
        <taxon>Pseudomonadota</taxon>
        <taxon>Alphaproteobacteria</taxon>
        <taxon>Sphingomonadales</taxon>
        <taxon>Erythrobacteraceae</taxon>
        <taxon>Aurantiacibacter</taxon>
    </lineage>
</organism>
<evidence type="ECO:0000313" key="4">
    <source>
        <dbReference type="Proteomes" id="UP000286576"/>
    </source>
</evidence>
<feature type="signal peptide" evidence="2">
    <location>
        <begin position="1"/>
        <end position="19"/>
    </location>
</feature>
<accession>A0A418NUH6</accession>
<feature type="compositionally biased region" description="Polar residues" evidence="1">
    <location>
        <begin position="66"/>
        <end position="75"/>
    </location>
</feature>
<feature type="compositionally biased region" description="Basic and acidic residues" evidence="1">
    <location>
        <begin position="89"/>
        <end position="100"/>
    </location>
</feature>
<proteinExistence type="predicted"/>
<feature type="chain" id="PRO_5019234652" evidence="2">
    <location>
        <begin position="20"/>
        <end position="133"/>
    </location>
</feature>
<gene>
    <name evidence="3" type="ORF">D2V07_04780</name>
</gene>
<evidence type="ECO:0000313" key="3">
    <source>
        <dbReference type="EMBL" id="RIV87659.1"/>
    </source>
</evidence>
<sequence length="133" mass="14148">MKKLIFVAALAVAACGETATEEPMVEEEVVAEEPAMETAMAADGMATPGVYEVTLPNGDVWTETVNADGTYTSAGPNGEEESGTWTQESPERYCTTKEGETEPTCYSETMSEDGVWSSTEEGTEDTATVVRVS</sequence>
<dbReference type="PROSITE" id="PS51257">
    <property type="entry name" value="PROKAR_LIPOPROTEIN"/>
    <property type="match status" value="1"/>
</dbReference>
<protein>
    <submittedName>
        <fullName evidence="3">Uncharacterized protein</fullName>
    </submittedName>
</protein>
<dbReference type="OrthoDB" id="7408034at2"/>
<name>A0A418NUH6_9SPHN</name>
<dbReference type="EMBL" id="QXFL01000002">
    <property type="protein sequence ID" value="RIV87659.1"/>
    <property type="molecule type" value="Genomic_DNA"/>
</dbReference>
<evidence type="ECO:0000256" key="2">
    <source>
        <dbReference type="SAM" id="SignalP"/>
    </source>
</evidence>
<feature type="region of interest" description="Disordered" evidence="1">
    <location>
        <begin position="66"/>
        <end position="133"/>
    </location>
</feature>
<reference evidence="3 4" key="1">
    <citation type="submission" date="2018-08" db="EMBL/GenBank/DDBJ databases">
        <title>Erythrobacter zhengii sp.nov., a bacterium isolated from deep-sea sediment.</title>
        <authorList>
            <person name="Fang C."/>
            <person name="Wu Y.-H."/>
            <person name="Sun C."/>
            <person name="Wang H."/>
            <person name="Cheng H."/>
            <person name="Meng F.-X."/>
            <person name="Wang C.-S."/>
            <person name="Xu X.-W."/>
        </authorList>
    </citation>
    <scope>NUCLEOTIDE SEQUENCE [LARGE SCALE GENOMIC DNA]</scope>
    <source>
        <strain evidence="3 4">V18</strain>
    </source>
</reference>
<dbReference type="AlphaFoldDB" id="A0A418NUH6"/>
<evidence type="ECO:0000256" key="1">
    <source>
        <dbReference type="SAM" id="MobiDB-lite"/>
    </source>
</evidence>
<keyword evidence="4" id="KW-1185">Reference proteome</keyword>
<keyword evidence="2" id="KW-0732">Signal</keyword>
<comment type="caution">
    <text evidence="3">The sequence shown here is derived from an EMBL/GenBank/DDBJ whole genome shotgun (WGS) entry which is preliminary data.</text>
</comment>